<comment type="caution">
    <text evidence="1">The sequence shown here is derived from an EMBL/GenBank/DDBJ whole genome shotgun (WGS) entry which is preliminary data.</text>
</comment>
<protein>
    <submittedName>
        <fullName evidence="1">Uncharacterized protein</fullName>
    </submittedName>
</protein>
<organism evidence="1 2">
    <name type="scientific">Rarobacter faecitabidus</name>
    <dbReference type="NCBI Taxonomy" id="13243"/>
    <lineage>
        <taxon>Bacteria</taxon>
        <taxon>Bacillati</taxon>
        <taxon>Actinomycetota</taxon>
        <taxon>Actinomycetes</taxon>
        <taxon>Micrococcales</taxon>
        <taxon>Rarobacteraceae</taxon>
        <taxon>Rarobacter</taxon>
    </lineage>
</organism>
<dbReference type="AlphaFoldDB" id="A0A542ZT78"/>
<accession>A0A542ZT78</accession>
<gene>
    <name evidence="1" type="ORF">FB461_0015</name>
</gene>
<evidence type="ECO:0000313" key="2">
    <source>
        <dbReference type="Proteomes" id="UP000315389"/>
    </source>
</evidence>
<sequence>MNHAGPLHPDDDGAAWPLPRTARKVEVVLNYAWKHGKARRANLGGFSKNMAAGIRIIEERFGSCPS</sequence>
<keyword evidence="2" id="KW-1185">Reference proteome</keyword>
<proteinExistence type="predicted"/>
<dbReference type="RefSeq" id="WP_142117811.1">
    <property type="nucleotide sequence ID" value="NZ_BAAASV010000002.1"/>
</dbReference>
<dbReference type="EMBL" id="VFOS01000001">
    <property type="protein sequence ID" value="TQL63555.1"/>
    <property type="molecule type" value="Genomic_DNA"/>
</dbReference>
<evidence type="ECO:0000313" key="1">
    <source>
        <dbReference type="EMBL" id="TQL63555.1"/>
    </source>
</evidence>
<name>A0A542ZT78_RARFA</name>
<dbReference type="Proteomes" id="UP000315389">
    <property type="component" value="Unassembled WGS sequence"/>
</dbReference>
<reference evidence="1 2" key="1">
    <citation type="submission" date="2019-06" db="EMBL/GenBank/DDBJ databases">
        <title>Sequencing the genomes of 1000 actinobacteria strains.</title>
        <authorList>
            <person name="Klenk H.-P."/>
        </authorList>
    </citation>
    <scope>NUCLEOTIDE SEQUENCE [LARGE SCALE GENOMIC DNA]</scope>
    <source>
        <strain evidence="1 2">DSM 4813</strain>
    </source>
</reference>